<sequence precursor="true">MPVILATDGASANAGYVNPNVSAALRSFAVDYWPAHTADASLVPGAYAMTPAWPPAAPKAVSAAAAVSYFDDFYNRIHVRPAAIDLGNLVSAQTRSIVVWNAWPDTAQSLTSLLASNADGIMLTGEGALPLAFSPLQQRTWTVAVDTIGPAVIDAALQWLFAGLDPVQATITGQRLTAWMIAPDWASPVLESLTWLTDVQDAVDGSQLRLPCRDVPRREWEFGVVAEGAERQIMEHALYDWSARIWALPVWPDMTWLAAPLAAGASVISLDTTNLDYRVGGLVALYRSASRFELAEITAVAAGSLTLKQPLAKDWGVGDRAAPVRTATLTDYPSLGRSTDRLVQTQVRFQAAEDCAWPAVAPATLYLGVPVLEPRSNETGDMARVFRRRVENIDNDQGTPTPHDASGLTYASQPWQWLLHGRAERAALRSQFYWLQGRGNALWLPSSCDDITLTAAVTAAATTLSVAWAGITRFAFGKPGRRHVRIELADGRVFYRRVNAAVEVDEQTEQLGLDAALGTAVAPAQVRQISWMMLATLAGDRVELSHVTDSEGVATVAASFVGVPKEEP</sequence>
<name>M4NQR4_9GAMM</name>
<dbReference type="AlphaFoldDB" id="M4NQR4"/>
<accession>M4NQR4</accession>
<dbReference type="Proteomes" id="UP000011859">
    <property type="component" value="Chromosome"/>
</dbReference>
<dbReference type="EMBL" id="CP003470">
    <property type="protein sequence ID" value="AGG89936.1"/>
    <property type="molecule type" value="Genomic_DNA"/>
</dbReference>
<evidence type="ECO:0000313" key="1">
    <source>
        <dbReference type="EMBL" id="AGG89936.1"/>
    </source>
</evidence>
<reference evidence="1 2" key="1">
    <citation type="submission" date="2012-04" db="EMBL/GenBank/DDBJ databases">
        <title>Complete genome of Rhodanobacter sp. 2APBS1.</title>
        <authorList>
            <consortium name="US DOE Joint Genome Institute"/>
            <person name="Huntemann M."/>
            <person name="Wei C.-L."/>
            <person name="Han J."/>
            <person name="Detter J.C."/>
            <person name="Han C."/>
            <person name="Tapia R."/>
            <person name="Munk A.C.C."/>
            <person name="Chen A."/>
            <person name="Krypides N."/>
            <person name="Mavromatis K."/>
            <person name="Markowitz V."/>
            <person name="Szeto E."/>
            <person name="Ivanova N."/>
            <person name="Mikhailova N."/>
            <person name="Ovchinnikova G."/>
            <person name="Pagani I."/>
            <person name="Pati A."/>
            <person name="Goodwin L."/>
            <person name="Peters L."/>
            <person name="Pitluck S."/>
            <person name="Woyke T."/>
            <person name="Prakash O."/>
            <person name="Elkins J."/>
            <person name="Brown S."/>
            <person name="Palumbo A."/>
            <person name="Hemme C."/>
            <person name="Zhou J."/>
            <person name="Watson D."/>
            <person name="Jardine P."/>
            <person name="Kostka J."/>
            <person name="Green S."/>
        </authorList>
    </citation>
    <scope>NUCLEOTIDE SEQUENCE [LARGE SCALE GENOMIC DNA]</scope>
    <source>
        <strain evidence="1 2">2APBS1</strain>
    </source>
</reference>
<dbReference type="HOGENOM" id="CLU_034839_0_0_6"/>
<proteinExistence type="predicted"/>
<keyword evidence="2" id="KW-1185">Reference proteome</keyword>
<dbReference type="KEGG" id="rhd:R2APBS1_2859"/>
<dbReference type="STRING" id="666685.R2APBS1_2859"/>
<gene>
    <name evidence="1" type="ORF">R2APBS1_2859</name>
</gene>
<evidence type="ECO:0000313" key="2">
    <source>
        <dbReference type="Proteomes" id="UP000011859"/>
    </source>
</evidence>
<dbReference type="eggNOG" id="ENOG502ZBXT">
    <property type="taxonomic scope" value="Bacteria"/>
</dbReference>
<organism evidence="1 2">
    <name type="scientific">Rhodanobacter denitrificans</name>
    <dbReference type="NCBI Taxonomy" id="666685"/>
    <lineage>
        <taxon>Bacteria</taxon>
        <taxon>Pseudomonadati</taxon>
        <taxon>Pseudomonadota</taxon>
        <taxon>Gammaproteobacteria</taxon>
        <taxon>Lysobacterales</taxon>
        <taxon>Rhodanobacteraceae</taxon>
        <taxon>Rhodanobacter</taxon>
    </lineage>
</organism>
<protein>
    <submittedName>
        <fullName evidence="1">Uncharacterized protein</fullName>
    </submittedName>
</protein>